<reference evidence="2 3" key="1">
    <citation type="submission" date="2020-11" db="EMBL/GenBank/DDBJ databases">
        <title>Description of Pontivivens ytuae sp. nov. isolated from deep sea sediment of Mariana Trench.</title>
        <authorList>
            <person name="Wang Z."/>
            <person name="Sun Q.-L."/>
            <person name="Xu X.-D."/>
            <person name="Tang Y.-Z."/>
            <person name="Zhang J."/>
        </authorList>
    </citation>
    <scope>NUCLEOTIDE SEQUENCE [LARGE SCALE GENOMIC DNA]</scope>
    <source>
        <strain evidence="2 3">MT2928</strain>
    </source>
</reference>
<dbReference type="KEGG" id="poz:I0K15_07250"/>
<dbReference type="RefSeq" id="WP_196104747.1">
    <property type="nucleotide sequence ID" value="NZ_CP064942.1"/>
</dbReference>
<keyword evidence="1" id="KW-1133">Transmembrane helix</keyword>
<name>A0A7S9LV27_9RHOB</name>
<feature type="transmembrane region" description="Helical" evidence="1">
    <location>
        <begin position="20"/>
        <end position="45"/>
    </location>
</feature>
<keyword evidence="3" id="KW-1185">Reference proteome</keyword>
<sequence>MLSTALTGLTAQAAYLRKRIVSGIIAGILFVGALGFGVAAGLIWLIGLYGAIIACAIVAGALFVLGLIVLLLGRRRKVRVTPPPAAATPALAGSALTAQLIEAFLVGAQIGRGAKR</sequence>
<keyword evidence="1" id="KW-0812">Transmembrane</keyword>
<proteinExistence type="predicted"/>
<evidence type="ECO:0000313" key="2">
    <source>
        <dbReference type="EMBL" id="QPH55525.1"/>
    </source>
</evidence>
<protein>
    <recommendedName>
        <fullName evidence="4">Holin-X, holin superfamily III</fullName>
    </recommendedName>
</protein>
<dbReference type="AlphaFoldDB" id="A0A7S9LV27"/>
<gene>
    <name evidence="2" type="ORF">I0K15_07250</name>
</gene>
<evidence type="ECO:0008006" key="4">
    <source>
        <dbReference type="Google" id="ProtNLM"/>
    </source>
</evidence>
<evidence type="ECO:0000313" key="3">
    <source>
        <dbReference type="Proteomes" id="UP000594800"/>
    </source>
</evidence>
<keyword evidence="1" id="KW-0472">Membrane</keyword>
<dbReference type="EMBL" id="CP064942">
    <property type="protein sequence ID" value="QPH55525.1"/>
    <property type="molecule type" value="Genomic_DNA"/>
</dbReference>
<accession>A0A7S9LV27</accession>
<organism evidence="2 3">
    <name type="scientific">Pontivivens ytuae</name>
    <dbReference type="NCBI Taxonomy" id="2789856"/>
    <lineage>
        <taxon>Bacteria</taxon>
        <taxon>Pseudomonadati</taxon>
        <taxon>Pseudomonadota</taxon>
        <taxon>Alphaproteobacteria</taxon>
        <taxon>Rhodobacterales</taxon>
        <taxon>Paracoccaceae</taxon>
        <taxon>Pontivivens</taxon>
    </lineage>
</organism>
<dbReference type="Proteomes" id="UP000594800">
    <property type="component" value="Chromosome"/>
</dbReference>
<evidence type="ECO:0000256" key="1">
    <source>
        <dbReference type="SAM" id="Phobius"/>
    </source>
</evidence>
<feature type="transmembrane region" description="Helical" evidence="1">
    <location>
        <begin position="51"/>
        <end position="72"/>
    </location>
</feature>